<dbReference type="STRING" id="595494.Tola_2798"/>
<protein>
    <submittedName>
        <fullName evidence="4">Peptidase M23</fullName>
    </submittedName>
</protein>
<dbReference type="KEGG" id="tau:Tola_2798"/>
<sequence>MQKVRCFVMTLLLVVAVSADAASVYKYVDERGVVSYTDQYARAQPFNPVEIEIWEPEQDAVTLRYTKMGNLYLYNSLYGPVTVTLKMNRQDNIIAHRNLSQPIVVAPRTEIFVDQVNYLGQGKLEFSYHFSVGTPSDIQKDHSILRSPFAGSFRISQAFNGSYSHNLPGNRYALDIAMPVGTPVLAAKSGTVLDMRDSFNSHSTNPQDRAKTNYVRLLHPDGTMTLYAHLKTGSGMVKPGQFVKAGQLLALSGNTGFSTGPHLHFAVQRNNGTRLVSIPFDLQGIVPQKGKWLAGQSAYVR</sequence>
<reference evidence="5" key="1">
    <citation type="submission" date="2009-05" db="EMBL/GenBank/DDBJ databases">
        <title>Complete sequence of Tolumonas auensis DSM 9187.</title>
        <authorList>
            <consortium name="US DOE Joint Genome Institute"/>
            <person name="Lucas S."/>
            <person name="Copeland A."/>
            <person name="Lapidus A."/>
            <person name="Glavina del Rio T."/>
            <person name="Tice H."/>
            <person name="Bruce D."/>
            <person name="Goodwin L."/>
            <person name="Pitluck S."/>
            <person name="Chertkov O."/>
            <person name="Brettin T."/>
            <person name="Detter J.C."/>
            <person name="Han C."/>
            <person name="Larimer F."/>
            <person name="Land M."/>
            <person name="Hauser L."/>
            <person name="Kyrpides N."/>
            <person name="Mikhailova N."/>
            <person name="Spring S."/>
            <person name="Beller H."/>
        </authorList>
    </citation>
    <scope>NUCLEOTIDE SEQUENCE [LARGE SCALE GENOMIC DNA]</scope>
    <source>
        <strain evidence="5">DSM 9187 / TA4</strain>
    </source>
</reference>
<dbReference type="PANTHER" id="PTHR21666">
    <property type="entry name" value="PEPTIDASE-RELATED"/>
    <property type="match status" value="1"/>
</dbReference>
<dbReference type="Pfam" id="PF01551">
    <property type="entry name" value="Peptidase_M23"/>
    <property type="match status" value="1"/>
</dbReference>
<keyword evidence="5" id="KW-1185">Reference proteome</keyword>
<evidence type="ECO:0000313" key="4">
    <source>
        <dbReference type="EMBL" id="ACQ94391.1"/>
    </source>
</evidence>
<dbReference type="SUPFAM" id="SSF51261">
    <property type="entry name" value="Duplicated hybrid motif"/>
    <property type="match status" value="1"/>
</dbReference>
<gene>
    <name evidence="4" type="ordered locus">Tola_2798</name>
</gene>
<organism evidence="4 5">
    <name type="scientific">Tolumonas auensis (strain DSM 9187 / NBRC 110442 / TA 4)</name>
    <dbReference type="NCBI Taxonomy" id="595494"/>
    <lineage>
        <taxon>Bacteria</taxon>
        <taxon>Pseudomonadati</taxon>
        <taxon>Pseudomonadota</taxon>
        <taxon>Gammaproteobacteria</taxon>
        <taxon>Aeromonadales</taxon>
        <taxon>Aeromonadaceae</taxon>
        <taxon>Tolumonas</taxon>
    </lineage>
</organism>
<name>C4LBW7_TOLAT</name>
<dbReference type="EMBL" id="CP001616">
    <property type="protein sequence ID" value="ACQ94391.1"/>
    <property type="molecule type" value="Genomic_DNA"/>
</dbReference>
<feature type="chain" id="PRO_5002939080" evidence="1">
    <location>
        <begin position="22"/>
        <end position="301"/>
    </location>
</feature>
<dbReference type="InterPro" id="IPR016047">
    <property type="entry name" value="M23ase_b-sheet_dom"/>
</dbReference>
<accession>C4LBW7</accession>
<dbReference type="AlphaFoldDB" id="C4LBW7"/>
<evidence type="ECO:0000259" key="2">
    <source>
        <dbReference type="Pfam" id="PF01551"/>
    </source>
</evidence>
<reference evidence="4 5" key="2">
    <citation type="journal article" date="2011" name="Stand. Genomic Sci.">
        <title>Complete genome sequence of Tolumonas auensis type strain (TA 4).</title>
        <authorList>
            <person name="Chertkov O."/>
            <person name="Copeland A."/>
            <person name="Lucas S."/>
            <person name="Lapidus A."/>
            <person name="Berry K.W."/>
            <person name="Detter J.C."/>
            <person name="Del Rio T.G."/>
            <person name="Hammon N."/>
            <person name="Dalin E."/>
            <person name="Tice H."/>
            <person name="Pitluck S."/>
            <person name="Richardson P."/>
            <person name="Bruce D."/>
            <person name="Goodwin L."/>
            <person name="Han C."/>
            <person name="Tapia R."/>
            <person name="Saunders E."/>
            <person name="Schmutz J."/>
            <person name="Brettin T."/>
            <person name="Larimer F."/>
            <person name="Land M."/>
            <person name="Hauser L."/>
            <person name="Spring S."/>
            <person name="Rohde M."/>
            <person name="Kyrpides N.C."/>
            <person name="Ivanova N."/>
            <person name="Goker M."/>
            <person name="Beller H.R."/>
            <person name="Klenk H.P."/>
            <person name="Woyke T."/>
        </authorList>
    </citation>
    <scope>NUCLEOTIDE SEQUENCE [LARGE SCALE GENOMIC DNA]</scope>
    <source>
        <strain evidence="5">DSM 9187 / TA4</strain>
    </source>
</reference>
<feature type="domain" description="M23ase beta-sheet core" evidence="2">
    <location>
        <begin position="172"/>
        <end position="271"/>
    </location>
</feature>
<dbReference type="Gene3D" id="2.70.70.10">
    <property type="entry name" value="Glucose Permease (Domain IIA)"/>
    <property type="match status" value="1"/>
</dbReference>
<dbReference type="CDD" id="cd12797">
    <property type="entry name" value="M23_peptidase"/>
    <property type="match status" value="1"/>
</dbReference>
<dbReference type="GO" id="GO:0004222">
    <property type="term" value="F:metalloendopeptidase activity"/>
    <property type="evidence" value="ECO:0007669"/>
    <property type="project" value="TreeGrafter"/>
</dbReference>
<dbReference type="InterPro" id="IPR011055">
    <property type="entry name" value="Dup_hybrid_motif"/>
</dbReference>
<feature type="domain" description="DUF4124" evidence="3">
    <location>
        <begin position="11"/>
        <end position="42"/>
    </location>
</feature>
<keyword evidence="1" id="KW-0732">Signal</keyword>
<dbReference type="HOGENOM" id="CLU_062205_0_0_6"/>
<evidence type="ECO:0000313" key="5">
    <source>
        <dbReference type="Proteomes" id="UP000009073"/>
    </source>
</evidence>
<proteinExistence type="predicted"/>
<dbReference type="InterPro" id="IPR050570">
    <property type="entry name" value="Cell_wall_metabolism_enzyme"/>
</dbReference>
<evidence type="ECO:0000259" key="3">
    <source>
        <dbReference type="Pfam" id="PF13511"/>
    </source>
</evidence>
<dbReference type="Pfam" id="PF13511">
    <property type="entry name" value="DUF4124"/>
    <property type="match status" value="1"/>
</dbReference>
<evidence type="ECO:0000256" key="1">
    <source>
        <dbReference type="SAM" id="SignalP"/>
    </source>
</evidence>
<feature type="signal peptide" evidence="1">
    <location>
        <begin position="1"/>
        <end position="21"/>
    </location>
</feature>
<dbReference type="Proteomes" id="UP000009073">
    <property type="component" value="Chromosome"/>
</dbReference>
<dbReference type="InterPro" id="IPR025392">
    <property type="entry name" value="DUF4124"/>
</dbReference>
<dbReference type="PANTHER" id="PTHR21666:SF294">
    <property type="entry name" value="PEPTIDASE M23"/>
    <property type="match status" value="1"/>
</dbReference>
<dbReference type="eggNOG" id="COG0739">
    <property type="taxonomic scope" value="Bacteria"/>
</dbReference>